<name>A0A6L3NK59_9BURK</name>
<gene>
    <name evidence="2" type="ORF">F7R13_06800</name>
</gene>
<comment type="caution">
    <text evidence="2">The sequence shown here is derived from an EMBL/GenBank/DDBJ whole genome shotgun (WGS) entry which is preliminary data.</text>
</comment>
<evidence type="ECO:0000313" key="3">
    <source>
        <dbReference type="Proteomes" id="UP000473571"/>
    </source>
</evidence>
<dbReference type="GO" id="GO:0004040">
    <property type="term" value="F:amidase activity"/>
    <property type="evidence" value="ECO:0007669"/>
    <property type="project" value="UniProtKB-EC"/>
</dbReference>
<organism evidence="2 3">
    <name type="scientific">Burkholderia territorii</name>
    <dbReference type="NCBI Taxonomy" id="1503055"/>
    <lineage>
        <taxon>Bacteria</taxon>
        <taxon>Pseudomonadati</taxon>
        <taxon>Pseudomonadota</taxon>
        <taxon>Betaproteobacteria</taxon>
        <taxon>Burkholderiales</taxon>
        <taxon>Burkholderiaceae</taxon>
        <taxon>Burkholderia</taxon>
        <taxon>Burkholderia cepacia complex</taxon>
    </lineage>
</organism>
<dbReference type="InterPro" id="IPR036928">
    <property type="entry name" value="AS_sf"/>
</dbReference>
<dbReference type="EC" id="3.5.1.4" evidence="2"/>
<dbReference type="Proteomes" id="UP000473571">
    <property type="component" value="Unassembled WGS sequence"/>
</dbReference>
<sequence>APDLRDPWYVPVPIDGPAVPKRAALCVRPRGLEVVPEVEAALRDAARRLVDAGWTVDEIDDTPPMREAALLQEQLWLGDGFDALANAVESDGDPGAAAVIAAVRGKVRDLPADVISRALVRRTTLTRQWRLFLDDYPVLLLPVSSELPFPDDLDRQGPEGFERVWEAQLTLRALPAMGLPGLAVTTAIVNDVPVGVQVVAAHHREDLCLLAGRDIEARGVPIVAIDSAR</sequence>
<proteinExistence type="predicted"/>
<evidence type="ECO:0000313" key="2">
    <source>
        <dbReference type="EMBL" id="KAB0684866.1"/>
    </source>
</evidence>
<dbReference type="AlphaFoldDB" id="A0A6L3NK59"/>
<accession>A0A6L3NK59</accession>
<dbReference type="RefSeq" id="WP_249043621.1">
    <property type="nucleotide sequence ID" value="NZ_VZOL01000046.1"/>
</dbReference>
<reference evidence="2 3" key="1">
    <citation type="submission" date="2019-09" db="EMBL/GenBank/DDBJ databases">
        <title>Draft genome sequences of 48 bacterial type strains from the CCUG.</title>
        <authorList>
            <person name="Tunovic T."/>
            <person name="Pineiro-Iglesias B."/>
            <person name="Unosson C."/>
            <person name="Inganas E."/>
            <person name="Ohlen M."/>
            <person name="Cardew S."/>
            <person name="Jensie-Markopoulos S."/>
            <person name="Salva-Serra F."/>
            <person name="Jaen-Luchoro D."/>
            <person name="Karlsson R."/>
            <person name="Svensson-Stadler L."/>
            <person name="Chun J."/>
            <person name="Moore E."/>
        </authorList>
    </citation>
    <scope>NUCLEOTIDE SEQUENCE [LARGE SCALE GENOMIC DNA]</scope>
    <source>
        <strain evidence="2 3">CCUG 65687</strain>
    </source>
</reference>
<dbReference type="Pfam" id="PF01425">
    <property type="entry name" value="Amidase"/>
    <property type="match status" value="1"/>
</dbReference>
<feature type="domain" description="Amidase" evidence="1">
    <location>
        <begin position="28"/>
        <end position="209"/>
    </location>
</feature>
<keyword evidence="2" id="KW-0378">Hydrolase</keyword>
<dbReference type="SUPFAM" id="SSF75304">
    <property type="entry name" value="Amidase signature (AS) enzymes"/>
    <property type="match status" value="1"/>
</dbReference>
<evidence type="ECO:0000259" key="1">
    <source>
        <dbReference type="Pfam" id="PF01425"/>
    </source>
</evidence>
<protein>
    <submittedName>
        <fullName evidence="2">Amidase</fullName>
        <ecNumber evidence="2">3.5.1.4</ecNumber>
    </submittedName>
</protein>
<dbReference type="EMBL" id="VZOL01000046">
    <property type="protein sequence ID" value="KAB0684866.1"/>
    <property type="molecule type" value="Genomic_DNA"/>
</dbReference>
<dbReference type="InterPro" id="IPR023631">
    <property type="entry name" value="Amidase_dom"/>
</dbReference>
<feature type="non-terminal residue" evidence="2">
    <location>
        <position position="1"/>
    </location>
</feature>
<dbReference type="Gene3D" id="3.90.1300.10">
    <property type="entry name" value="Amidase signature (AS) domain"/>
    <property type="match status" value="1"/>
</dbReference>